<name>A0A2T0M810_9FLAO</name>
<evidence type="ECO:0000256" key="2">
    <source>
        <dbReference type="ARBA" id="ARBA00023315"/>
    </source>
</evidence>
<dbReference type="OrthoDB" id="9799096at2"/>
<dbReference type="InterPro" id="IPR016181">
    <property type="entry name" value="Acyl_CoA_acyltransferase"/>
</dbReference>
<dbReference type="RefSeq" id="WP_106145030.1">
    <property type="nucleotide sequence ID" value="NZ_PVYX01000002.1"/>
</dbReference>
<evidence type="ECO:0000259" key="3">
    <source>
        <dbReference type="PROSITE" id="PS51186"/>
    </source>
</evidence>
<keyword evidence="2" id="KW-0012">Acyltransferase</keyword>
<dbReference type="AlphaFoldDB" id="A0A2T0M810"/>
<dbReference type="Gene3D" id="3.40.630.30">
    <property type="match status" value="1"/>
</dbReference>
<dbReference type="PANTHER" id="PTHR43072">
    <property type="entry name" value="N-ACETYLTRANSFERASE"/>
    <property type="match status" value="1"/>
</dbReference>
<sequence length="165" mass="19485">MKIIIRKAEERDVTEILDIVNYEILNSTVLYDYKKRTYQQQLVWFEKKQIDKMPIIVAEIENRVAGFGTYGIFRPWAAYQFSVEHSIYVHRDMRANGVGKKLLSKLIELAKDNGFHTMIAGVDGSNEKSFEFHKNFGFEEIGTFKEIGFKFDKWLDLRFLQLFLK</sequence>
<dbReference type="SUPFAM" id="SSF55729">
    <property type="entry name" value="Acyl-CoA N-acyltransferases (Nat)"/>
    <property type="match status" value="1"/>
</dbReference>
<dbReference type="Pfam" id="PF00583">
    <property type="entry name" value="Acetyltransf_1"/>
    <property type="match status" value="1"/>
</dbReference>
<dbReference type="Proteomes" id="UP000237640">
    <property type="component" value="Unassembled WGS sequence"/>
</dbReference>
<gene>
    <name evidence="4" type="ORF">CLV81_2063</name>
</gene>
<evidence type="ECO:0000313" key="5">
    <source>
        <dbReference type="Proteomes" id="UP000237640"/>
    </source>
</evidence>
<dbReference type="InterPro" id="IPR000182">
    <property type="entry name" value="GNAT_dom"/>
</dbReference>
<feature type="domain" description="N-acetyltransferase" evidence="3">
    <location>
        <begin position="3"/>
        <end position="158"/>
    </location>
</feature>
<proteinExistence type="predicted"/>
<accession>A0A2T0M810</accession>
<evidence type="ECO:0000313" key="4">
    <source>
        <dbReference type="EMBL" id="PRX53676.1"/>
    </source>
</evidence>
<keyword evidence="1 4" id="KW-0808">Transferase</keyword>
<dbReference type="CDD" id="cd04301">
    <property type="entry name" value="NAT_SF"/>
    <property type="match status" value="1"/>
</dbReference>
<organism evidence="4 5">
    <name type="scientific">Flagellimonas meridianipacifica</name>
    <dbReference type="NCBI Taxonomy" id="1080225"/>
    <lineage>
        <taxon>Bacteria</taxon>
        <taxon>Pseudomonadati</taxon>
        <taxon>Bacteroidota</taxon>
        <taxon>Flavobacteriia</taxon>
        <taxon>Flavobacteriales</taxon>
        <taxon>Flavobacteriaceae</taxon>
        <taxon>Flagellimonas</taxon>
    </lineage>
</organism>
<comment type="caution">
    <text evidence="4">The sequence shown here is derived from an EMBL/GenBank/DDBJ whole genome shotgun (WGS) entry which is preliminary data.</text>
</comment>
<dbReference type="PANTHER" id="PTHR43072:SF23">
    <property type="entry name" value="UPF0039 PROTEIN C11D3.02C"/>
    <property type="match status" value="1"/>
</dbReference>
<reference evidence="4 5" key="1">
    <citation type="submission" date="2018-03" db="EMBL/GenBank/DDBJ databases">
        <title>Genomic Encyclopedia of Archaeal and Bacterial Type Strains, Phase II (KMG-II): from individual species to whole genera.</title>
        <authorList>
            <person name="Goeker M."/>
        </authorList>
    </citation>
    <scope>NUCLEOTIDE SEQUENCE [LARGE SCALE GENOMIC DNA]</scope>
    <source>
        <strain evidence="4 5">DSM 25027</strain>
    </source>
</reference>
<protein>
    <submittedName>
        <fullName evidence="4">Phosphinothricin acetyltransferase</fullName>
    </submittedName>
</protein>
<keyword evidence="5" id="KW-1185">Reference proteome</keyword>
<dbReference type="EMBL" id="PVYX01000002">
    <property type="protein sequence ID" value="PRX53676.1"/>
    <property type="molecule type" value="Genomic_DNA"/>
</dbReference>
<evidence type="ECO:0000256" key="1">
    <source>
        <dbReference type="ARBA" id="ARBA00022679"/>
    </source>
</evidence>
<dbReference type="PROSITE" id="PS51186">
    <property type="entry name" value="GNAT"/>
    <property type="match status" value="1"/>
</dbReference>
<dbReference type="GO" id="GO:0016747">
    <property type="term" value="F:acyltransferase activity, transferring groups other than amino-acyl groups"/>
    <property type="evidence" value="ECO:0007669"/>
    <property type="project" value="InterPro"/>
</dbReference>